<reference evidence="2" key="1">
    <citation type="submission" date="2018-11" db="EMBL/GenBank/DDBJ databases">
        <title>Rhizobium chutanense sp. nov., isolated from root nodules of Phaseolus vulgaris in China.</title>
        <authorList>
            <person name="Huo Y."/>
        </authorList>
    </citation>
    <scope>NUCLEOTIDE SEQUENCE [LARGE SCALE GENOMIC DNA]</scope>
    <source>
        <strain evidence="2">CCBAU 65647</strain>
    </source>
</reference>
<accession>A0A432PIW5</accession>
<protein>
    <submittedName>
        <fullName evidence="1">Uncharacterized protein</fullName>
    </submittedName>
</protein>
<evidence type="ECO:0000313" key="2">
    <source>
        <dbReference type="Proteomes" id="UP000278823"/>
    </source>
</evidence>
<name>A0A432PIW5_9HYPH</name>
<keyword evidence="2" id="KW-1185">Reference proteome</keyword>
<proteinExistence type="predicted"/>
<gene>
    <name evidence="1" type="ORF">EFQ99_16155</name>
</gene>
<sequence length="61" mass="6880">MGAWSSCARFQKNIPNFRASHGRYTLLPARSKRPYRLPIAVFSSSRITGDIAHLFDLLVTS</sequence>
<dbReference type="OrthoDB" id="9970177at2"/>
<dbReference type="EMBL" id="RJTH01000005">
    <property type="protein sequence ID" value="RUM24322.1"/>
    <property type="molecule type" value="Genomic_DNA"/>
</dbReference>
<comment type="caution">
    <text evidence="1">The sequence shown here is derived from an EMBL/GenBank/DDBJ whole genome shotgun (WGS) entry which is preliminary data.</text>
</comment>
<dbReference type="Proteomes" id="UP000278823">
    <property type="component" value="Unassembled WGS sequence"/>
</dbReference>
<organism evidence="1 2">
    <name type="scientific">Rhizobium vallis</name>
    <dbReference type="NCBI Taxonomy" id="634290"/>
    <lineage>
        <taxon>Bacteria</taxon>
        <taxon>Pseudomonadati</taxon>
        <taxon>Pseudomonadota</taxon>
        <taxon>Alphaproteobacteria</taxon>
        <taxon>Hyphomicrobiales</taxon>
        <taxon>Rhizobiaceae</taxon>
        <taxon>Rhizobium/Agrobacterium group</taxon>
        <taxon>Rhizobium</taxon>
    </lineage>
</organism>
<evidence type="ECO:0000313" key="1">
    <source>
        <dbReference type="EMBL" id="RUM24322.1"/>
    </source>
</evidence>
<dbReference type="AlphaFoldDB" id="A0A432PIW5"/>